<proteinExistence type="predicted"/>
<dbReference type="PANTHER" id="PTHR31286">
    <property type="entry name" value="GLYCINE-RICH CELL WALL STRUCTURAL PROTEIN 1.8-LIKE"/>
    <property type="match status" value="1"/>
</dbReference>
<evidence type="ECO:0000256" key="1">
    <source>
        <dbReference type="SAM" id="MobiDB-lite"/>
    </source>
</evidence>
<gene>
    <name evidence="2" type="ORF">BOLC7T41024H</name>
</gene>
<accession>A0A3P6EJ74</accession>
<name>A0A3P6EJ74_BRAOL</name>
<evidence type="ECO:0008006" key="3">
    <source>
        <dbReference type="Google" id="ProtNLM"/>
    </source>
</evidence>
<dbReference type="AlphaFoldDB" id="A0A3P6EJ74"/>
<feature type="compositionally biased region" description="Basic residues" evidence="1">
    <location>
        <begin position="191"/>
        <end position="201"/>
    </location>
</feature>
<evidence type="ECO:0000313" key="2">
    <source>
        <dbReference type="EMBL" id="VDD35464.1"/>
    </source>
</evidence>
<dbReference type="PANTHER" id="PTHR31286:SF148">
    <property type="entry name" value="DUF4283 DOMAIN-CONTAINING PROTEIN"/>
    <property type="match status" value="1"/>
</dbReference>
<feature type="compositionally biased region" description="Polar residues" evidence="1">
    <location>
        <begin position="181"/>
        <end position="190"/>
    </location>
</feature>
<dbReference type="InterPro" id="IPR040256">
    <property type="entry name" value="At4g02000-like"/>
</dbReference>
<protein>
    <recommendedName>
        <fullName evidence="3">CCHC-type domain-containing protein</fullName>
    </recommendedName>
</protein>
<reference evidence="2" key="1">
    <citation type="submission" date="2018-11" db="EMBL/GenBank/DDBJ databases">
        <authorList>
            <consortium name="Genoscope - CEA"/>
            <person name="William W."/>
        </authorList>
    </citation>
    <scope>NUCLEOTIDE SEQUENCE</scope>
</reference>
<feature type="region of interest" description="Disordered" evidence="1">
    <location>
        <begin position="178"/>
        <end position="227"/>
    </location>
</feature>
<sequence length="227" mass="25567">MDVARVLVEVNLMQPLPEKICFKDKNQDSITVEVKYPWLPPRCTLCNEWGHTMKDCAKPNSQIVLQRKQSSDKQHEVPAVGKGMGKEVVLKLLEDLERVEPLSEPTNIQEELVEVWETNGKPISPRVGNNSHCNVIVESPNGFQVLSDIREEDEREEEKEEVRMDTMFGKFEMISAVGKSPESTATSTHTVNHKGRGKPGRKPMLSNKSFINAVKSSGTKKVSSKRK</sequence>
<organism evidence="2">
    <name type="scientific">Brassica oleracea</name>
    <name type="common">Wild cabbage</name>
    <dbReference type="NCBI Taxonomy" id="3712"/>
    <lineage>
        <taxon>Eukaryota</taxon>
        <taxon>Viridiplantae</taxon>
        <taxon>Streptophyta</taxon>
        <taxon>Embryophyta</taxon>
        <taxon>Tracheophyta</taxon>
        <taxon>Spermatophyta</taxon>
        <taxon>Magnoliopsida</taxon>
        <taxon>eudicotyledons</taxon>
        <taxon>Gunneridae</taxon>
        <taxon>Pentapetalae</taxon>
        <taxon>rosids</taxon>
        <taxon>malvids</taxon>
        <taxon>Brassicales</taxon>
        <taxon>Brassicaceae</taxon>
        <taxon>Brassiceae</taxon>
        <taxon>Brassica</taxon>
    </lineage>
</organism>
<dbReference type="EMBL" id="LR031876">
    <property type="protein sequence ID" value="VDD35464.1"/>
    <property type="molecule type" value="Genomic_DNA"/>
</dbReference>